<feature type="region of interest" description="Disordered" evidence="5">
    <location>
        <begin position="1"/>
        <end position="105"/>
    </location>
</feature>
<keyword evidence="13" id="KW-1185">Reference proteome</keyword>
<evidence type="ECO:0000313" key="12">
    <source>
        <dbReference type="EMBL" id="KAJ2799153.1"/>
    </source>
</evidence>
<comment type="subcellular location">
    <subcellularLocation>
        <location evidence="1">Nucleus</location>
        <location evidence="1">Nucleolus</location>
    </subcellularLocation>
</comment>
<dbReference type="InterPro" id="IPR035082">
    <property type="entry name" value="Nrap_D1"/>
</dbReference>
<dbReference type="InterPro" id="IPR035368">
    <property type="entry name" value="Nrap_D3"/>
</dbReference>
<sequence>MAAVRSAGKRKTAVAGLPERARISTNKAKSGGFRAAKGNKAAKQDDSDVDMASASSGEGDSSDASEIEASDSDKEMEDVADEPRLSGENASNSTGTQKHGRQGPTNAEVMALNEASMLYKTNLFKLQIDELLSETAVTSDTKATGELDDVLKRVRGELVLMEDTGEMSVEKAVNHVRKLGKAAMGAAMDVPFPDPAPPVGLAIKLSSAAPSVVNVIGSYPLGMAVRTQSGFNVDVMVQMPSHLFQERDHLNFRYFYKRAFYLAMVRIQLHRSPLNEEFDISFDLLRNDTRLPVVVMQPKKGTKRLGKLDFTIRILPSIAHEVFSLQRLAPGRNNVRLGYLLGDRATAGDGDKKDEVQPATPQYNSAILSDMLLLTHMKYLFETREQCPEFGRAAALLRLWLAQRTTIGQKVGTQQQLMGSDQINGFVLSMVLAWLVRSAQAQRGTGVKLSSSMGAHQLFKGAIEFLAVHDFEDNAIQFGDDADMDAFDDNFGAVFVDPTASMNLLSGAQTWELTELRLAARQTALDLNRSTEDCFDRVFLSAALGNIAAKYDHVFRLEVDLSNFLSPRHGSELKATQRLTDLEAGHPIGAVQGRIVAFLEAALERQAPLMAVHPCAIGFDQRTTMARKHVFFIGVVVEVSEARRLVDLGPNPEAQPQEAAEFRMLWGERAELRRFRDGSIRLATVWGSNDMPFEARALILPRMLAFLLRRHFAVVAHPEILLPEDLLVVDKARPSSALSFGTADDPQAGQLFCMSGRITDFVSTRDLSESDADQITFEAAFAGFDQLQREIKGLEDQLPLRVLALHPVAPGLRYASLAPPKPLPAHQDDAFIEPLHVMVEFAGSSKWPSDITALHKVKAAFLQRLGECYTASYPGAQVDVGNRFYGYGAADGLLTGGSSLTLGGHADDFDYEHDSFVDIRHADNGYCFRISILCDPEGELLETKAREMRTAGLVPQAEALETSHRRWLRTTHWRPKHHRQMLDLCQRHHPAASLTIRLLKRWLSRHMLLGQAVAVPEEVAELIAARVFTDPAGGLTTPASGYAGFVRCLQLLASWRWEEDLCVVDFSAITNSTDEEEMNNKSSVSTMAHKGIWTSNGMSPDAFAALQSAFEEAKKQKHMKGALRIVTEDNPDALWWGTVSPVLTRRLRALAVASLQQIVECLAAGSDTGLPQVFTTPLGDYDFVIKLDSDAICRKYEQPPNAAFHVADGNVEHVPDTSAEVFKNLLPTMQAQKARNIPKAKYHANPFNQRGVVGFDPIQLFIRDLRNVYRDAMLLFNDVYGGQHIAGLWNPAVVQQPAPFVASLRGNVMPLVGEKIGARPAATYNTRAVVEEIIRLGDGLIDDFAVQR</sequence>
<evidence type="ECO:0000256" key="4">
    <source>
        <dbReference type="ARBA" id="ARBA00023242"/>
    </source>
</evidence>
<dbReference type="PANTHER" id="PTHR17972:SF0">
    <property type="entry name" value="NUCLEOLAR PROTEIN 6"/>
    <property type="match status" value="1"/>
</dbReference>
<dbReference type="PANTHER" id="PTHR17972">
    <property type="entry name" value="NUCLEOLAR RNA-ASSOCIATED PROTEIN"/>
    <property type="match status" value="1"/>
</dbReference>
<evidence type="ECO:0000259" key="6">
    <source>
        <dbReference type="Pfam" id="PF03813"/>
    </source>
</evidence>
<dbReference type="Gene3D" id="3.30.70.3030">
    <property type="match status" value="1"/>
</dbReference>
<evidence type="ECO:0000259" key="11">
    <source>
        <dbReference type="Pfam" id="PF17407"/>
    </source>
</evidence>
<evidence type="ECO:0000259" key="8">
    <source>
        <dbReference type="Pfam" id="PF17404"/>
    </source>
</evidence>
<keyword evidence="3" id="KW-0694">RNA-binding</keyword>
<dbReference type="GO" id="GO:0006409">
    <property type="term" value="P:tRNA export from nucleus"/>
    <property type="evidence" value="ECO:0007669"/>
    <property type="project" value="TreeGrafter"/>
</dbReference>
<feature type="domain" description="Nrap protein" evidence="9">
    <location>
        <begin position="767"/>
        <end position="986"/>
    </location>
</feature>
<proteinExistence type="inferred from homology"/>
<reference evidence="12" key="1">
    <citation type="submission" date="2022-07" db="EMBL/GenBank/DDBJ databases">
        <title>Phylogenomic reconstructions and comparative analyses of Kickxellomycotina fungi.</title>
        <authorList>
            <person name="Reynolds N.K."/>
            <person name="Stajich J.E."/>
            <person name="Barry K."/>
            <person name="Grigoriev I.V."/>
            <person name="Crous P."/>
            <person name="Smith M.E."/>
        </authorList>
    </citation>
    <scope>NUCLEOTIDE SEQUENCE</scope>
    <source>
        <strain evidence="12">NRRL 1565</strain>
    </source>
</reference>
<dbReference type="Pfam" id="PF03813">
    <property type="entry name" value="Nrap"/>
    <property type="match status" value="1"/>
</dbReference>
<dbReference type="InterPro" id="IPR005554">
    <property type="entry name" value="NOL6/Upt22"/>
</dbReference>
<dbReference type="GO" id="GO:0006364">
    <property type="term" value="P:rRNA processing"/>
    <property type="evidence" value="ECO:0007669"/>
    <property type="project" value="TreeGrafter"/>
</dbReference>
<keyword evidence="4" id="KW-0539">Nucleus</keyword>
<accession>A0A9W8HTH3</accession>
<feature type="domain" description="Nrap protein" evidence="6">
    <location>
        <begin position="233"/>
        <end position="385"/>
    </location>
</feature>
<dbReference type="InterPro" id="IPR035370">
    <property type="entry name" value="Nrap_D5"/>
</dbReference>
<evidence type="ECO:0000256" key="1">
    <source>
        <dbReference type="ARBA" id="ARBA00004604"/>
    </source>
</evidence>
<dbReference type="Pfam" id="PF17406">
    <property type="entry name" value="Nrap_D5"/>
    <property type="match status" value="1"/>
</dbReference>
<gene>
    <name evidence="12" type="primary">UTP22</name>
    <name evidence="12" type="ORF">H4R20_004547</name>
</gene>
<dbReference type="EMBL" id="JANBUO010001238">
    <property type="protein sequence ID" value="KAJ2799153.1"/>
    <property type="molecule type" value="Genomic_DNA"/>
</dbReference>
<dbReference type="InterPro" id="IPR035371">
    <property type="entry name" value="Nrap_D6"/>
</dbReference>
<feature type="domain" description="Nrap protein" evidence="11">
    <location>
        <begin position="1178"/>
        <end position="1343"/>
    </location>
</feature>
<dbReference type="GO" id="GO:0003723">
    <property type="term" value="F:RNA binding"/>
    <property type="evidence" value="ECO:0007669"/>
    <property type="project" value="UniProtKB-KW"/>
</dbReference>
<feature type="domain" description="Nrap protein" evidence="7">
    <location>
        <begin position="390"/>
        <end position="541"/>
    </location>
</feature>
<dbReference type="GO" id="GO:0032040">
    <property type="term" value="C:small-subunit processome"/>
    <property type="evidence" value="ECO:0007669"/>
    <property type="project" value="TreeGrafter"/>
</dbReference>
<dbReference type="InterPro" id="IPR035369">
    <property type="entry name" value="Nrap_D4"/>
</dbReference>
<evidence type="ECO:0000256" key="5">
    <source>
        <dbReference type="SAM" id="MobiDB-lite"/>
    </source>
</evidence>
<dbReference type="Pfam" id="PF17404">
    <property type="entry name" value="Nrap_D3"/>
    <property type="match status" value="1"/>
</dbReference>
<evidence type="ECO:0000313" key="13">
    <source>
        <dbReference type="Proteomes" id="UP001140094"/>
    </source>
</evidence>
<dbReference type="InterPro" id="IPR035367">
    <property type="entry name" value="Nrap_D2"/>
</dbReference>
<dbReference type="Pfam" id="PF17407">
    <property type="entry name" value="Nrap_D6"/>
    <property type="match status" value="1"/>
</dbReference>
<evidence type="ECO:0000259" key="9">
    <source>
        <dbReference type="Pfam" id="PF17405"/>
    </source>
</evidence>
<dbReference type="Pfam" id="PF17403">
    <property type="entry name" value="Nrap_D2"/>
    <property type="match status" value="1"/>
</dbReference>
<dbReference type="Gene3D" id="1.10.1410.10">
    <property type="match status" value="2"/>
</dbReference>
<feature type="domain" description="Nrap protein" evidence="8">
    <location>
        <begin position="549"/>
        <end position="712"/>
    </location>
</feature>
<feature type="domain" description="Nrap protein" evidence="10">
    <location>
        <begin position="989"/>
        <end position="1163"/>
    </location>
</feature>
<evidence type="ECO:0000256" key="3">
    <source>
        <dbReference type="ARBA" id="ARBA00022884"/>
    </source>
</evidence>
<feature type="compositionally biased region" description="Polar residues" evidence="5">
    <location>
        <begin position="88"/>
        <end position="97"/>
    </location>
</feature>
<dbReference type="GO" id="GO:0034456">
    <property type="term" value="C:UTP-C complex"/>
    <property type="evidence" value="ECO:0007669"/>
    <property type="project" value="TreeGrafter"/>
</dbReference>
<evidence type="ECO:0000259" key="7">
    <source>
        <dbReference type="Pfam" id="PF17403"/>
    </source>
</evidence>
<comment type="caution">
    <text evidence="12">The sequence shown here is derived from an EMBL/GenBank/DDBJ whole genome shotgun (WGS) entry which is preliminary data.</text>
</comment>
<organism evidence="12 13">
    <name type="scientific">Coemansia guatemalensis</name>
    <dbReference type="NCBI Taxonomy" id="2761395"/>
    <lineage>
        <taxon>Eukaryota</taxon>
        <taxon>Fungi</taxon>
        <taxon>Fungi incertae sedis</taxon>
        <taxon>Zoopagomycota</taxon>
        <taxon>Kickxellomycotina</taxon>
        <taxon>Kickxellomycetes</taxon>
        <taxon>Kickxellales</taxon>
        <taxon>Kickxellaceae</taxon>
        <taxon>Coemansia</taxon>
    </lineage>
</organism>
<feature type="compositionally biased region" description="Acidic residues" evidence="5">
    <location>
        <begin position="60"/>
        <end position="80"/>
    </location>
</feature>
<name>A0A9W8HTH3_9FUNG</name>
<dbReference type="Proteomes" id="UP001140094">
    <property type="component" value="Unassembled WGS sequence"/>
</dbReference>
<dbReference type="Pfam" id="PF17405">
    <property type="entry name" value="Nrap_D4"/>
    <property type="match status" value="1"/>
</dbReference>
<evidence type="ECO:0000259" key="10">
    <source>
        <dbReference type="Pfam" id="PF17406"/>
    </source>
</evidence>
<protein>
    <submittedName>
        <fullName evidence="12">U3 snoRNP protein</fullName>
    </submittedName>
</protein>
<dbReference type="GO" id="GO:0032545">
    <property type="term" value="C:CURI complex"/>
    <property type="evidence" value="ECO:0007669"/>
    <property type="project" value="TreeGrafter"/>
</dbReference>
<evidence type="ECO:0000256" key="2">
    <source>
        <dbReference type="ARBA" id="ARBA00006674"/>
    </source>
</evidence>
<dbReference type="OrthoDB" id="10251401at2759"/>
<feature type="compositionally biased region" description="Low complexity" evidence="5">
    <location>
        <begin position="50"/>
        <end position="59"/>
    </location>
</feature>
<comment type="similarity">
    <text evidence="2">Belongs to the NRAP family.</text>
</comment>